<reference evidence="7 8" key="1">
    <citation type="submission" date="2019-03" db="EMBL/GenBank/DDBJ databases">
        <title>Single cell metagenomics reveals metabolic interactions within the superorganism composed of flagellate Streblomastix strix and complex community of Bacteroidetes bacteria on its surface.</title>
        <authorList>
            <person name="Treitli S.C."/>
            <person name="Kolisko M."/>
            <person name="Husnik F."/>
            <person name="Keeling P."/>
            <person name="Hampl V."/>
        </authorList>
    </citation>
    <scope>NUCLEOTIDE SEQUENCE [LARGE SCALE GENOMIC DNA]</scope>
    <source>
        <strain evidence="7">ST1C</strain>
    </source>
</reference>
<dbReference type="InterPro" id="IPR036565">
    <property type="entry name" value="Mur-like_cat_sf"/>
</dbReference>
<protein>
    <submittedName>
        <fullName evidence="7">Dihydrofolate synthase / folylpolyglutamate synthase</fullName>
    </submittedName>
</protein>
<keyword evidence="4" id="KW-0067">ATP-binding</keyword>
<name>A0A5J4U609_9EUKA</name>
<dbReference type="EMBL" id="SNRW01019828">
    <property type="protein sequence ID" value="KAA6366017.1"/>
    <property type="molecule type" value="Genomic_DNA"/>
</dbReference>
<dbReference type="PANTHER" id="PTHR11136:SF0">
    <property type="entry name" value="DIHYDROFOLATE SYNTHETASE-RELATED"/>
    <property type="match status" value="1"/>
</dbReference>
<evidence type="ECO:0000259" key="6">
    <source>
        <dbReference type="Pfam" id="PF08245"/>
    </source>
</evidence>
<evidence type="ECO:0000256" key="3">
    <source>
        <dbReference type="ARBA" id="ARBA00022741"/>
    </source>
</evidence>
<dbReference type="GO" id="GO:0005524">
    <property type="term" value="F:ATP binding"/>
    <property type="evidence" value="ECO:0007669"/>
    <property type="project" value="UniProtKB-KW"/>
</dbReference>
<keyword evidence="5" id="KW-0812">Transmembrane</keyword>
<dbReference type="InterPro" id="IPR013221">
    <property type="entry name" value="Mur_ligase_cen"/>
</dbReference>
<proteinExistence type="inferred from homology"/>
<keyword evidence="2" id="KW-0436">Ligase</keyword>
<evidence type="ECO:0000256" key="2">
    <source>
        <dbReference type="ARBA" id="ARBA00022598"/>
    </source>
</evidence>
<keyword evidence="5" id="KW-0472">Membrane</keyword>
<comment type="caution">
    <text evidence="7">The sequence shown here is derived from an EMBL/GenBank/DDBJ whole genome shotgun (WGS) entry which is preliminary data.</text>
</comment>
<dbReference type="Proteomes" id="UP000324800">
    <property type="component" value="Unassembled WGS sequence"/>
</dbReference>
<evidence type="ECO:0000256" key="5">
    <source>
        <dbReference type="SAM" id="Phobius"/>
    </source>
</evidence>
<dbReference type="OrthoDB" id="5212574at2759"/>
<dbReference type="InterPro" id="IPR001645">
    <property type="entry name" value="Folylpolyglutamate_synth"/>
</dbReference>
<accession>A0A5J4U609</accession>
<evidence type="ECO:0000313" key="7">
    <source>
        <dbReference type="EMBL" id="KAA6366017.1"/>
    </source>
</evidence>
<evidence type="ECO:0000256" key="4">
    <source>
        <dbReference type="ARBA" id="ARBA00022840"/>
    </source>
</evidence>
<comment type="similarity">
    <text evidence="1">Belongs to the folylpolyglutamate synthase family.</text>
</comment>
<evidence type="ECO:0000256" key="1">
    <source>
        <dbReference type="ARBA" id="ARBA00008276"/>
    </source>
</evidence>
<feature type="non-terminal residue" evidence="7">
    <location>
        <position position="1"/>
    </location>
</feature>
<dbReference type="SUPFAM" id="SSF53623">
    <property type="entry name" value="MurD-like peptide ligases, catalytic domain"/>
    <property type="match status" value="1"/>
</dbReference>
<gene>
    <name evidence="7" type="ORF">EZS28_038456</name>
</gene>
<keyword evidence="3" id="KW-0547">Nucleotide-binding</keyword>
<keyword evidence="5" id="KW-1133">Transmembrane helix</keyword>
<organism evidence="7 8">
    <name type="scientific">Streblomastix strix</name>
    <dbReference type="NCBI Taxonomy" id="222440"/>
    <lineage>
        <taxon>Eukaryota</taxon>
        <taxon>Metamonada</taxon>
        <taxon>Preaxostyla</taxon>
        <taxon>Oxymonadida</taxon>
        <taxon>Streblomastigidae</taxon>
        <taxon>Streblomastix</taxon>
    </lineage>
</organism>
<feature type="domain" description="Mur ligase central" evidence="6">
    <location>
        <begin position="111"/>
        <end position="239"/>
    </location>
</feature>
<sequence>FQIRITRLGCTIWNQRCINFLQFNNIGFLLSQIDFHSVGQNLILILYLETIEAATYLPLMLLIGIPTGILTGITAREAIRVLKRHNIEMKFPKTKIVERLDLAPTCPSVQVTGTNGKGSTCIYTSSALSKLGYQVGLFLSPYVEKFNERISINGNNISNQDLLDEINKYYDVYGSFSDAEKEYYDLNYIIFEVGIGGSLDSTSSINHKVVGITSIGLDHMKILGENEREIAKTKVTVVKEGYHLVTTAKS</sequence>
<dbReference type="AlphaFoldDB" id="A0A5J4U609"/>
<dbReference type="Pfam" id="PF08245">
    <property type="entry name" value="Mur_ligase_M"/>
    <property type="match status" value="1"/>
</dbReference>
<evidence type="ECO:0000313" key="8">
    <source>
        <dbReference type="Proteomes" id="UP000324800"/>
    </source>
</evidence>
<dbReference type="GO" id="GO:0005737">
    <property type="term" value="C:cytoplasm"/>
    <property type="evidence" value="ECO:0007669"/>
    <property type="project" value="TreeGrafter"/>
</dbReference>
<dbReference type="GO" id="GO:0004326">
    <property type="term" value="F:tetrahydrofolylpolyglutamate synthase activity"/>
    <property type="evidence" value="ECO:0007669"/>
    <property type="project" value="InterPro"/>
</dbReference>
<dbReference type="Gene3D" id="3.40.1190.10">
    <property type="entry name" value="Mur-like, catalytic domain"/>
    <property type="match status" value="1"/>
</dbReference>
<feature type="transmembrane region" description="Helical" evidence="5">
    <location>
        <begin position="56"/>
        <end position="75"/>
    </location>
</feature>
<dbReference type="GO" id="GO:0008841">
    <property type="term" value="F:dihydrofolate synthase activity"/>
    <property type="evidence" value="ECO:0007669"/>
    <property type="project" value="TreeGrafter"/>
</dbReference>
<feature type="non-terminal residue" evidence="7">
    <location>
        <position position="250"/>
    </location>
</feature>
<dbReference type="PANTHER" id="PTHR11136">
    <property type="entry name" value="FOLYLPOLYGLUTAMATE SYNTHASE-RELATED"/>
    <property type="match status" value="1"/>
</dbReference>